<dbReference type="Proteomes" id="UP000198915">
    <property type="component" value="Unassembled WGS sequence"/>
</dbReference>
<evidence type="ECO:0000313" key="2">
    <source>
        <dbReference type="Proteomes" id="UP000198915"/>
    </source>
</evidence>
<dbReference type="GeneID" id="301130452"/>
<protein>
    <submittedName>
        <fullName evidence="1">Uncharacterized protein</fullName>
    </submittedName>
</protein>
<dbReference type="RefSeq" id="WP_092268037.1">
    <property type="nucleotide sequence ID" value="NZ_BJOE01000003.1"/>
</dbReference>
<organism evidence="1 2">
    <name type="scientific">Brevibacillus centrosporus</name>
    <dbReference type="NCBI Taxonomy" id="54910"/>
    <lineage>
        <taxon>Bacteria</taxon>
        <taxon>Bacillati</taxon>
        <taxon>Bacillota</taxon>
        <taxon>Bacilli</taxon>
        <taxon>Bacillales</taxon>
        <taxon>Paenibacillaceae</taxon>
        <taxon>Brevibacillus</taxon>
    </lineage>
</organism>
<proteinExistence type="predicted"/>
<reference evidence="2" key="1">
    <citation type="submission" date="2016-10" db="EMBL/GenBank/DDBJ databases">
        <authorList>
            <person name="Varghese N."/>
            <person name="Submissions S."/>
        </authorList>
    </citation>
    <scope>NUCLEOTIDE SEQUENCE [LARGE SCALE GENOMIC DNA]</scope>
    <source>
        <strain evidence="2">OK042</strain>
    </source>
</reference>
<dbReference type="EMBL" id="FORT01000005">
    <property type="protein sequence ID" value="SFJ75293.1"/>
    <property type="molecule type" value="Genomic_DNA"/>
</dbReference>
<gene>
    <name evidence="1" type="ORF">SAMN05518846_105137</name>
</gene>
<dbReference type="AlphaFoldDB" id="A0A1I3TXU6"/>
<dbReference type="STRING" id="1884381.SAMN05518846_105137"/>
<name>A0A1I3TXU6_9BACL</name>
<keyword evidence="2" id="KW-1185">Reference proteome</keyword>
<sequence>MKRIVFATPEELIQHCENEQVSLVVEYRDEAGKQRQVVLAGERLPEAKTYIESPKAEAYYRKDGVFYEVVASWKP</sequence>
<accession>A0A1I3TXU6</accession>
<evidence type="ECO:0000313" key="1">
    <source>
        <dbReference type="EMBL" id="SFJ75293.1"/>
    </source>
</evidence>